<evidence type="ECO:0000313" key="1">
    <source>
        <dbReference type="EMBL" id="CAC5383124.1"/>
    </source>
</evidence>
<evidence type="ECO:0000313" key="2">
    <source>
        <dbReference type="Proteomes" id="UP000507470"/>
    </source>
</evidence>
<name>A0A6J8BJV0_MYTCO</name>
<organism evidence="1 2">
    <name type="scientific">Mytilus coruscus</name>
    <name type="common">Sea mussel</name>
    <dbReference type="NCBI Taxonomy" id="42192"/>
    <lineage>
        <taxon>Eukaryota</taxon>
        <taxon>Metazoa</taxon>
        <taxon>Spiralia</taxon>
        <taxon>Lophotrochozoa</taxon>
        <taxon>Mollusca</taxon>
        <taxon>Bivalvia</taxon>
        <taxon>Autobranchia</taxon>
        <taxon>Pteriomorphia</taxon>
        <taxon>Mytilida</taxon>
        <taxon>Mytiloidea</taxon>
        <taxon>Mytilidae</taxon>
        <taxon>Mytilinae</taxon>
        <taxon>Mytilus</taxon>
    </lineage>
</organism>
<sequence length="150" mass="17022">MTKPIIKKMECASSIRTLFCKSRLVKVLYQGGGDNSQTRAVAQIQSCFKGGLTQVMADMVNNQVQNYEKGVIDKQTKTGAVMILWDEKDLQNILITSKLQRADQLHHKQILLGLQILEILRIVKDIHEHFQSSRQSFPQELQDLSTIPTV</sequence>
<proteinExistence type="predicted"/>
<dbReference type="Proteomes" id="UP000507470">
    <property type="component" value="Unassembled WGS sequence"/>
</dbReference>
<accession>A0A6J8BJV0</accession>
<reference evidence="1 2" key="1">
    <citation type="submission" date="2020-06" db="EMBL/GenBank/DDBJ databases">
        <authorList>
            <person name="Li R."/>
            <person name="Bekaert M."/>
        </authorList>
    </citation>
    <scope>NUCLEOTIDE SEQUENCE [LARGE SCALE GENOMIC DNA]</scope>
    <source>
        <strain evidence="2">wild</strain>
    </source>
</reference>
<gene>
    <name evidence="1" type="ORF">MCOR_18897</name>
</gene>
<keyword evidence="2" id="KW-1185">Reference proteome</keyword>
<dbReference type="AlphaFoldDB" id="A0A6J8BJV0"/>
<protein>
    <submittedName>
        <fullName evidence="1">Uncharacterized protein</fullName>
    </submittedName>
</protein>
<dbReference type="EMBL" id="CACVKT020003353">
    <property type="protein sequence ID" value="CAC5383124.1"/>
    <property type="molecule type" value="Genomic_DNA"/>
</dbReference>